<evidence type="ECO:0000313" key="1">
    <source>
        <dbReference type="EMBL" id="RZG66641.1"/>
    </source>
</evidence>
<dbReference type="InterPro" id="IPR051209">
    <property type="entry name" value="FAD-bind_Monooxygenase_sf"/>
</dbReference>
<name>A0A4Q7AU91_9GAMM</name>
<dbReference type="PANTHER" id="PTHR42877">
    <property type="entry name" value="L-ORNITHINE N(5)-MONOOXYGENASE-RELATED"/>
    <property type="match status" value="1"/>
</dbReference>
<gene>
    <name evidence="1" type="ORF">EXE25_10330</name>
</gene>
<dbReference type="Proteomes" id="UP000293483">
    <property type="component" value="Unassembled WGS sequence"/>
</dbReference>
<evidence type="ECO:0000313" key="2">
    <source>
        <dbReference type="Proteomes" id="UP000293483"/>
    </source>
</evidence>
<dbReference type="PANTHER" id="PTHR42877:SF4">
    <property type="entry name" value="FAD_NAD(P)-BINDING DOMAIN-CONTAINING PROTEIN-RELATED"/>
    <property type="match status" value="1"/>
</dbReference>
<comment type="caution">
    <text evidence="1">The sequence shown here is derived from an EMBL/GenBank/DDBJ whole genome shotgun (WGS) entry which is preliminary data.</text>
</comment>
<dbReference type="RefSeq" id="WP_130146070.1">
    <property type="nucleotide sequence ID" value="NZ_SGSU01000010.1"/>
</dbReference>
<reference evidence="1 2" key="1">
    <citation type="submission" date="2019-02" db="EMBL/GenBank/DDBJ databases">
        <title>The Batch Genome Submission of Acinetobacter spp. strains.</title>
        <authorList>
            <person name="Qin J."/>
            <person name="Hu Y."/>
            <person name="Ye H."/>
            <person name="Wei L."/>
            <person name="Feng Y."/>
            <person name="Zong Z."/>
        </authorList>
    </citation>
    <scope>NUCLEOTIDE SEQUENCE [LARGE SCALE GENOMIC DNA]</scope>
    <source>
        <strain evidence="1 2">WCHABo060081</strain>
    </source>
</reference>
<dbReference type="STRING" id="202951.GCA_001485025_01608"/>
<dbReference type="AlphaFoldDB" id="A0A4Q7AU91"/>
<organism evidence="1 2">
    <name type="scientific">Acinetobacter bouvetii</name>
    <dbReference type="NCBI Taxonomy" id="202951"/>
    <lineage>
        <taxon>Bacteria</taxon>
        <taxon>Pseudomonadati</taxon>
        <taxon>Pseudomonadota</taxon>
        <taxon>Gammaproteobacteria</taxon>
        <taxon>Moraxellales</taxon>
        <taxon>Moraxellaceae</taxon>
        <taxon>Acinetobacter</taxon>
    </lineage>
</organism>
<accession>A0A4Q7AU91</accession>
<dbReference type="EMBL" id="SGSU01000010">
    <property type="protein sequence ID" value="RZG66641.1"/>
    <property type="molecule type" value="Genomic_DNA"/>
</dbReference>
<dbReference type="SUPFAM" id="SSF51905">
    <property type="entry name" value="FAD/NAD(P)-binding domain"/>
    <property type="match status" value="1"/>
</dbReference>
<dbReference type="InterPro" id="IPR036188">
    <property type="entry name" value="FAD/NAD-bd_sf"/>
</dbReference>
<proteinExistence type="predicted"/>
<protein>
    <submittedName>
        <fullName evidence="1">Flavoprotein</fullName>
    </submittedName>
</protein>
<sequence length="188" mass="21596">MNTFEQDHPYPVFKNIASDYAEFEGGLIESSQIKHTNFSGKNVAIINIDQDSASQLSELCNQAAQVAVFQIHPHFVLPKSERFTHKLIQHPLFVKNRRLFNNRVKSLLALRFLEDQVKDTWLKHLLMPNTALQNKTFLKADDYYSALQRANCTLVTWPIVKIHSQGIQAVNGHIYACDCIIYNPNEKL</sequence>